<comment type="caution">
    <text evidence="5">The sequence shown here is derived from an EMBL/GenBank/DDBJ whole genome shotgun (WGS) entry which is preliminary data.</text>
</comment>
<dbReference type="Pfam" id="PF00171">
    <property type="entry name" value="Aldedh"/>
    <property type="match status" value="1"/>
</dbReference>
<keyword evidence="3" id="KW-0520">NAD</keyword>
<evidence type="ECO:0000313" key="5">
    <source>
        <dbReference type="EMBL" id="OWT56740.1"/>
    </source>
</evidence>
<dbReference type="Proteomes" id="UP000214603">
    <property type="component" value="Unassembled WGS sequence"/>
</dbReference>
<evidence type="ECO:0000313" key="6">
    <source>
        <dbReference type="Proteomes" id="UP000214603"/>
    </source>
</evidence>
<proteinExistence type="inferred from homology"/>
<organism evidence="5 6">
    <name type="scientific">Candidimonas nitroreducens</name>
    <dbReference type="NCBI Taxonomy" id="683354"/>
    <lineage>
        <taxon>Bacteria</taxon>
        <taxon>Pseudomonadati</taxon>
        <taxon>Pseudomonadota</taxon>
        <taxon>Betaproteobacteria</taxon>
        <taxon>Burkholderiales</taxon>
        <taxon>Alcaligenaceae</taxon>
        <taxon>Candidimonas</taxon>
    </lineage>
</organism>
<dbReference type="Gene3D" id="3.40.309.10">
    <property type="entry name" value="Aldehyde Dehydrogenase, Chain A, domain 2"/>
    <property type="match status" value="1"/>
</dbReference>
<feature type="domain" description="Aldehyde dehydrogenase" evidence="4">
    <location>
        <begin position="59"/>
        <end position="135"/>
    </location>
</feature>
<dbReference type="GO" id="GO:0016620">
    <property type="term" value="F:oxidoreductase activity, acting on the aldehyde or oxo group of donors, NAD or NADP as acceptor"/>
    <property type="evidence" value="ECO:0007669"/>
    <property type="project" value="InterPro"/>
</dbReference>
<keyword evidence="2" id="KW-0560">Oxidoreductase</keyword>
<evidence type="ECO:0000259" key="4">
    <source>
        <dbReference type="Pfam" id="PF00171"/>
    </source>
</evidence>
<name>A0A225M9H2_9BURK</name>
<evidence type="ECO:0000256" key="3">
    <source>
        <dbReference type="ARBA" id="ARBA00023027"/>
    </source>
</evidence>
<dbReference type="PANTHER" id="PTHR42986:SF1">
    <property type="entry name" value="BENZALDEHYDE DEHYDROGENASE YFMT"/>
    <property type="match status" value="1"/>
</dbReference>
<keyword evidence="6" id="KW-1185">Reference proteome</keyword>
<dbReference type="InterPro" id="IPR016162">
    <property type="entry name" value="Ald_DH_N"/>
</dbReference>
<dbReference type="Gene3D" id="3.40.605.10">
    <property type="entry name" value="Aldehyde Dehydrogenase, Chain A, domain 1"/>
    <property type="match status" value="1"/>
</dbReference>
<dbReference type="InterPro" id="IPR015590">
    <property type="entry name" value="Aldehyde_DH_dom"/>
</dbReference>
<dbReference type="SUPFAM" id="SSF53720">
    <property type="entry name" value="ALDH-like"/>
    <property type="match status" value="1"/>
</dbReference>
<dbReference type="RefSeq" id="WP_088604747.1">
    <property type="nucleotide sequence ID" value="NZ_NJIH01000010.1"/>
</dbReference>
<evidence type="ECO:0000256" key="2">
    <source>
        <dbReference type="ARBA" id="ARBA00023002"/>
    </source>
</evidence>
<accession>A0A225M9H2</accession>
<dbReference type="EMBL" id="NJIH01000010">
    <property type="protein sequence ID" value="OWT56740.1"/>
    <property type="molecule type" value="Genomic_DNA"/>
</dbReference>
<dbReference type="OrthoDB" id="8694498at2"/>
<comment type="similarity">
    <text evidence="1">Belongs to the aldehyde dehydrogenase family.</text>
</comment>
<dbReference type="InterPro" id="IPR016161">
    <property type="entry name" value="Ald_DH/histidinol_DH"/>
</dbReference>
<protein>
    <recommendedName>
        <fullName evidence="4">Aldehyde dehydrogenase domain-containing protein</fullName>
    </recommendedName>
</protein>
<dbReference type="AlphaFoldDB" id="A0A225M9H2"/>
<dbReference type="PANTHER" id="PTHR42986">
    <property type="entry name" value="BENZALDEHYDE DEHYDROGENASE YFMT"/>
    <property type="match status" value="1"/>
</dbReference>
<dbReference type="InterPro" id="IPR016163">
    <property type="entry name" value="Ald_DH_C"/>
</dbReference>
<reference evidence="6" key="1">
    <citation type="submission" date="2017-06" db="EMBL/GenBank/DDBJ databases">
        <title>Herbaspirillum phytohormonus sp. nov., isolated from the root nodule of Robinia pseudoacacia in lead-zinc mine.</title>
        <authorList>
            <person name="Fan M."/>
            <person name="Lin Y."/>
        </authorList>
    </citation>
    <scope>NUCLEOTIDE SEQUENCE [LARGE SCALE GENOMIC DNA]</scope>
    <source>
        <strain evidence="6">SC-089</strain>
    </source>
</reference>
<evidence type="ECO:0000256" key="1">
    <source>
        <dbReference type="ARBA" id="ARBA00009986"/>
    </source>
</evidence>
<gene>
    <name evidence="5" type="ORF">CEY11_17705</name>
</gene>
<sequence>MKQMDLLIASRDTRAINGASSELHSPIDGSVVAFAAAAGARDGCLHCCPRRFAGVRWGVDEAVHVANGTDYSWSAAVFCQDLGRAFDVARSIKSGICHTNGPTAHDGAQVPFGGTKASGYGRFGDEAATNKLAELRRKTLRTQGHRPVFVLT</sequence>